<comment type="function">
    <text evidence="4">Associates with the EF-Tu.GDP complex and induces the exchange of GDP to GTP. It remains bound to the aminoacyl-tRNA.EF-Tu.GTP complex up to the GTP hydrolysis stage on the ribosome.</text>
</comment>
<keyword evidence="3 4" id="KW-0648">Protein biosynthesis</keyword>
<dbReference type="InterPro" id="IPR036402">
    <property type="entry name" value="EF-Ts_dimer_sf"/>
</dbReference>
<accession>A0A811LC97</accession>
<keyword evidence="2 4" id="KW-0251">Elongation factor</keyword>
<dbReference type="PROSITE" id="PS01127">
    <property type="entry name" value="EF_TS_2"/>
    <property type="match status" value="1"/>
</dbReference>
<dbReference type="Proteomes" id="UP000614601">
    <property type="component" value="Unassembled WGS sequence"/>
</dbReference>
<comment type="similarity">
    <text evidence="1 4">Belongs to the EF-Ts family.</text>
</comment>
<keyword evidence="7" id="KW-1185">Reference proteome</keyword>
<dbReference type="Pfam" id="PF00889">
    <property type="entry name" value="EF_TS"/>
    <property type="match status" value="1"/>
</dbReference>
<dbReference type="OrthoDB" id="277235at2759"/>
<organism evidence="6 7">
    <name type="scientific">Bursaphelenchus okinawaensis</name>
    <dbReference type="NCBI Taxonomy" id="465554"/>
    <lineage>
        <taxon>Eukaryota</taxon>
        <taxon>Metazoa</taxon>
        <taxon>Ecdysozoa</taxon>
        <taxon>Nematoda</taxon>
        <taxon>Chromadorea</taxon>
        <taxon>Rhabditida</taxon>
        <taxon>Tylenchina</taxon>
        <taxon>Tylenchomorpha</taxon>
        <taxon>Aphelenchoidea</taxon>
        <taxon>Aphelenchoididae</taxon>
        <taxon>Bursaphelenchus</taxon>
    </lineage>
</organism>
<dbReference type="GO" id="GO:0003746">
    <property type="term" value="F:translation elongation factor activity"/>
    <property type="evidence" value="ECO:0007669"/>
    <property type="project" value="UniProtKB-UniRule"/>
</dbReference>
<dbReference type="Gene3D" id="3.30.479.20">
    <property type="entry name" value="Elongation factor Ts, dimerisation domain"/>
    <property type="match status" value="2"/>
</dbReference>
<dbReference type="SUPFAM" id="SSF46934">
    <property type="entry name" value="UBA-like"/>
    <property type="match status" value="1"/>
</dbReference>
<gene>
    <name evidence="6" type="ORF">BOKJ2_LOCUS11438</name>
</gene>
<evidence type="ECO:0000256" key="4">
    <source>
        <dbReference type="HAMAP-Rule" id="MF_03135"/>
    </source>
</evidence>
<dbReference type="HAMAP" id="MF_00050">
    <property type="entry name" value="EF_Ts"/>
    <property type="match status" value="1"/>
</dbReference>
<comment type="caution">
    <text evidence="6">The sequence shown here is derived from an EMBL/GenBank/DDBJ whole genome shotgun (WGS) entry which is preliminary data.</text>
</comment>
<dbReference type="Pfam" id="PF25025">
    <property type="entry name" value="EF-Ts_N"/>
    <property type="match status" value="1"/>
</dbReference>
<dbReference type="InterPro" id="IPR014039">
    <property type="entry name" value="Transl_elong_EFTs/EF1B_dimer"/>
</dbReference>
<dbReference type="Proteomes" id="UP000783686">
    <property type="component" value="Unassembled WGS sequence"/>
</dbReference>
<proteinExistence type="inferred from homology"/>
<dbReference type="AlphaFoldDB" id="A0A811LC97"/>
<dbReference type="SUPFAM" id="SSF54713">
    <property type="entry name" value="Elongation factor Ts (EF-Ts), dimerisation domain"/>
    <property type="match status" value="2"/>
</dbReference>
<sequence>MFRIAPSLRSLRLAGNNIRLLSSSVPEQSNKVSKEALIKLRQKTGFSYVNIRKALVKFGEENEAEAIKWLKELAAKEGWAKATKLSKRVASQGFVGLKSRNNVAALVELNCETDFVARSDEFKNLVEEITNAVLKAGEEIASEKAPPEDKEVVVVPVIESALHTDKGRNIKEAVTMLVGKLGENITLKKAEILLARDGMNVYGHVHPNVGTGDVQIGHAASVLALTRENESSFSTNVLANQICQHIIGMKPTELGIPADEHTKKRNEHLVKKEAEHVSEDDELNAFQEVATPYIDEDETQLLRQAFFFHPEQTIHEYLQGHSAQVHWFLRAQVGGGQE</sequence>
<keyword evidence="4" id="KW-0496">Mitochondrion</keyword>
<dbReference type="InterPro" id="IPR001816">
    <property type="entry name" value="Transl_elong_EFTs/EF1B"/>
</dbReference>
<feature type="domain" description="Translation elongation factor EFTs/EF1B dimerisation" evidence="5">
    <location>
        <begin position="104"/>
        <end position="334"/>
    </location>
</feature>
<dbReference type="GO" id="GO:0005739">
    <property type="term" value="C:mitochondrion"/>
    <property type="evidence" value="ECO:0007669"/>
    <property type="project" value="UniProtKB-SubCell"/>
</dbReference>
<reference evidence="6" key="1">
    <citation type="submission" date="2020-09" db="EMBL/GenBank/DDBJ databases">
        <authorList>
            <person name="Kikuchi T."/>
        </authorList>
    </citation>
    <scope>NUCLEOTIDE SEQUENCE</scope>
    <source>
        <strain evidence="6">SH1</strain>
    </source>
</reference>
<dbReference type="GO" id="GO:0070125">
    <property type="term" value="P:mitochondrial translational elongation"/>
    <property type="evidence" value="ECO:0007669"/>
    <property type="project" value="TreeGrafter"/>
</dbReference>
<dbReference type="InterPro" id="IPR009060">
    <property type="entry name" value="UBA-like_sf"/>
</dbReference>
<evidence type="ECO:0000256" key="1">
    <source>
        <dbReference type="ARBA" id="ARBA00005532"/>
    </source>
</evidence>
<evidence type="ECO:0000259" key="5">
    <source>
        <dbReference type="Pfam" id="PF00889"/>
    </source>
</evidence>
<dbReference type="EMBL" id="CAJFCW020000005">
    <property type="protein sequence ID" value="CAG9120489.1"/>
    <property type="molecule type" value="Genomic_DNA"/>
</dbReference>
<protein>
    <recommendedName>
        <fullName evidence="4">Elongation factor Ts, mitochondrial</fullName>
        <shortName evidence="4">EF-Ts</shortName>
        <shortName evidence="4">EF-TsMt</shortName>
    </recommendedName>
</protein>
<evidence type="ECO:0000256" key="2">
    <source>
        <dbReference type="ARBA" id="ARBA00022768"/>
    </source>
</evidence>
<dbReference type="InterPro" id="IPR018101">
    <property type="entry name" value="Transl_elong_Ts_CS"/>
</dbReference>
<dbReference type="PANTHER" id="PTHR11741:SF0">
    <property type="entry name" value="ELONGATION FACTOR TS, MITOCHONDRIAL"/>
    <property type="match status" value="1"/>
</dbReference>
<dbReference type="EMBL" id="CAJFDH010000005">
    <property type="protein sequence ID" value="CAD5225157.1"/>
    <property type="molecule type" value="Genomic_DNA"/>
</dbReference>
<name>A0A811LC97_9BILA</name>
<evidence type="ECO:0000313" key="6">
    <source>
        <dbReference type="EMBL" id="CAD5225157.1"/>
    </source>
</evidence>
<dbReference type="PANTHER" id="PTHR11741">
    <property type="entry name" value="ELONGATION FACTOR TS"/>
    <property type="match status" value="1"/>
</dbReference>
<comment type="subcellular location">
    <subcellularLocation>
        <location evidence="4">Mitochondrion</location>
    </subcellularLocation>
</comment>
<dbReference type="Gene3D" id="1.10.8.10">
    <property type="entry name" value="DNA helicase RuvA subunit, C-terminal domain"/>
    <property type="match status" value="1"/>
</dbReference>
<evidence type="ECO:0000256" key="3">
    <source>
        <dbReference type="ARBA" id="ARBA00022917"/>
    </source>
</evidence>
<evidence type="ECO:0000313" key="7">
    <source>
        <dbReference type="Proteomes" id="UP000614601"/>
    </source>
</evidence>